<dbReference type="GO" id="GO:0005829">
    <property type="term" value="C:cytosol"/>
    <property type="evidence" value="ECO:0007669"/>
    <property type="project" value="TreeGrafter"/>
</dbReference>
<reference evidence="6" key="1">
    <citation type="journal article" date="2014" name="Front. Microbiol.">
        <title>High frequency of phylogenetically diverse reductive dehalogenase-homologous genes in deep subseafloor sedimentary metagenomes.</title>
        <authorList>
            <person name="Kawai M."/>
            <person name="Futagami T."/>
            <person name="Toyoda A."/>
            <person name="Takaki Y."/>
            <person name="Nishi S."/>
            <person name="Hori S."/>
            <person name="Arai W."/>
            <person name="Tsubouchi T."/>
            <person name="Morono Y."/>
            <person name="Uchiyama I."/>
            <person name="Ito T."/>
            <person name="Fujiyama A."/>
            <person name="Inagaki F."/>
            <person name="Takami H."/>
        </authorList>
    </citation>
    <scope>NUCLEOTIDE SEQUENCE</scope>
    <source>
        <strain evidence="6">Expedition CK06-06</strain>
    </source>
</reference>
<feature type="domain" description="UvrD-like helicase C-terminal" evidence="5">
    <location>
        <begin position="89"/>
        <end position="197"/>
    </location>
</feature>
<feature type="non-terminal residue" evidence="6">
    <location>
        <position position="229"/>
    </location>
</feature>
<proteinExistence type="predicted"/>
<dbReference type="PANTHER" id="PTHR11070">
    <property type="entry name" value="UVRD / RECB / PCRA DNA HELICASE FAMILY MEMBER"/>
    <property type="match status" value="1"/>
</dbReference>
<organism evidence="6">
    <name type="scientific">marine sediment metagenome</name>
    <dbReference type="NCBI Taxonomy" id="412755"/>
    <lineage>
        <taxon>unclassified sequences</taxon>
        <taxon>metagenomes</taxon>
        <taxon>ecological metagenomes</taxon>
    </lineage>
</organism>
<dbReference type="PANTHER" id="PTHR11070:SF2">
    <property type="entry name" value="ATP-DEPENDENT DNA HELICASE SRS2"/>
    <property type="match status" value="1"/>
</dbReference>
<dbReference type="GO" id="GO:0000725">
    <property type="term" value="P:recombinational repair"/>
    <property type="evidence" value="ECO:0007669"/>
    <property type="project" value="TreeGrafter"/>
</dbReference>
<evidence type="ECO:0000256" key="4">
    <source>
        <dbReference type="ARBA" id="ARBA00022840"/>
    </source>
</evidence>
<dbReference type="Pfam" id="PF13361">
    <property type="entry name" value="UvrD_C"/>
    <property type="match status" value="1"/>
</dbReference>
<comment type="caution">
    <text evidence="6">The sequence shown here is derived from an EMBL/GenBank/DDBJ whole genome shotgun (WGS) entry which is preliminary data.</text>
</comment>
<gene>
    <name evidence="6" type="ORF">S12H4_31740</name>
</gene>
<dbReference type="GO" id="GO:0003677">
    <property type="term" value="F:DNA binding"/>
    <property type="evidence" value="ECO:0007669"/>
    <property type="project" value="InterPro"/>
</dbReference>
<dbReference type="Gene3D" id="3.40.50.300">
    <property type="entry name" value="P-loop containing nucleotide triphosphate hydrolases"/>
    <property type="match status" value="1"/>
</dbReference>
<evidence type="ECO:0000256" key="2">
    <source>
        <dbReference type="ARBA" id="ARBA00022801"/>
    </source>
</evidence>
<dbReference type="AlphaFoldDB" id="X1U9B8"/>
<dbReference type="GO" id="GO:0005524">
    <property type="term" value="F:ATP binding"/>
    <property type="evidence" value="ECO:0007669"/>
    <property type="project" value="UniProtKB-KW"/>
</dbReference>
<name>X1U9B8_9ZZZZ</name>
<evidence type="ECO:0000313" key="6">
    <source>
        <dbReference type="EMBL" id="GAJ00207.1"/>
    </source>
</evidence>
<dbReference type="InterPro" id="IPR014017">
    <property type="entry name" value="DNA_helicase_UvrD-like_C"/>
</dbReference>
<sequence>MLYRNIGKVTANKVWKFVSAHPDPLSAVLTDDLLKCASKTATPGLRKFRVMIDNLIDLPDEKSASEIINIILESGYHECLQERYTDIESRKEDLSQLGNYSEKFNSIEEFLSELALLTNIATEEDGIYYTGRDGDRVILSTIHQAKGLEWSAVFMIWCSDGMIPLARALKDPDGEEEERRLFYVAATRAKDQLYFCYPMFNYARGMGNTVLSPSRFIEELTPSSIDTAD</sequence>
<dbReference type="GO" id="GO:0016787">
    <property type="term" value="F:hydrolase activity"/>
    <property type="evidence" value="ECO:0007669"/>
    <property type="project" value="UniProtKB-KW"/>
</dbReference>
<evidence type="ECO:0000259" key="5">
    <source>
        <dbReference type="Pfam" id="PF13361"/>
    </source>
</evidence>
<dbReference type="SUPFAM" id="SSF52540">
    <property type="entry name" value="P-loop containing nucleoside triphosphate hydrolases"/>
    <property type="match status" value="1"/>
</dbReference>
<keyword evidence="3" id="KW-0347">Helicase</keyword>
<protein>
    <recommendedName>
        <fullName evidence="5">UvrD-like helicase C-terminal domain-containing protein</fullName>
    </recommendedName>
</protein>
<evidence type="ECO:0000256" key="3">
    <source>
        <dbReference type="ARBA" id="ARBA00022806"/>
    </source>
</evidence>
<keyword evidence="4" id="KW-0067">ATP-binding</keyword>
<dbReference type="InterPro" id="IPR000212">
    <property type="entry name" value="DNA_helicase_UvrD/REP"/>
</dbReference>
<dbReference type="EMBL" id="BARW01018550">
    <property type="protein sequence ID" value="GAJ00207.1"/>
    <property type="molecule type" value="Genomic_DNA"/>
</dbReference>
<accession>X1U9B8</accession>
<keyword evidence="1" id="KW-0547">Nucleotide-binding</keyword>
<dbReference type="Gene3D" id="1.10.486.10">
    <property type="entry name" value="PCRA, domain 4"/>
    <property type="match status" value="1"/>
</dbReference>
<dbReference type="InterPro" id="IPR027417">
    <property type="entry name" value="P-loop_NTPase"/>
</dbReference>
<evidence type="ECO:0000256" key="1">
    <source>
        <dbReference type="ARBA" id="ARBA00022741"/>
    </source>
</evidence>
<dbReference type="GO" id="GO:0043138">
    <property type="term" value="F:3'-5' DNA helicase activity"/>
    <property type="evidence" value="ECO:0007669"/>
    <property type="project" value="TreeGrafter"/>
</dbReference>
<keyword evidence="2" id="KW-0378">Hydrolase</keyword>